<dbReference type="Pfam" id="PF08238">
    <property type="entry name" value="Sel1"/>
    <property type="match status" value="3"/>
</dbReference>
<dbReference type="SUPFAM" id="SSF81901">
    <property type="entry name" value="HCP-like"/>
    <property type="match status" value="1"/>
</dbReference>
<protein>
    <submittedName>
        <fullName evidence="3">Uncharacterized protein</fullName>
    </submittedName>
</protein>
<name>A0A397USB0_9GLOM</name>
<evidence type="ECO:0000313" key="3">
    <source>
        <dbReference type="EMBL" id="RIB13110.1"/>
    </source>
</evidence>
<dbReference type="EMBL" id="QKWP01000956">
    <property type="protein sequence ID" value="RIB13110.1"/>
    <property type="molecule type" value="Genomic_DNA"/>
</dbReference>
<sequence length="647" mass="73809">MPKRSPRKNVGPCAICGNDNLKERFRKLTPNLLPKAMQSPAALNLKAELHLNDQLCQQHYTDFVVFDRNLSPSKKRALKLNSVYKVGKKDTKDENPNEQSNTENCYQSGLDIPKEKTFEWYFESAKSGNSNGQWIVGNCYQHGIGVPKDEKKAFEWYLKSAKSGNSNGQLSVGNCYQNGVGTFKNEKTAFEWYLKSASSGNSESGITSLTPPNKKNGKKRPFSSVQSTSGQNKRFVAFGRESEKELSSLIIQHQLVSGNKQPIVHVRSIQLDINDESVKLNYQPFNKEKELSKLDAILVQEHQVAARRIEITNLINEKVGIGSFNIGNQDDSISSEHSNMIVNGQSEIQNGAFRSIKSILNVLVPVWKQSSPPTLIPGDMIKLKLDGDGYNVGRKQNHVIITICLLNEGEMVLKPDNQYCICLYIGNEKYNKLVKVGCIFENELLDLKNNGFFDHNNIQWPVKLYFVATGSSSINQNKYIPDELHLLLRISDTLMECFFNDLTKKKEFEKQIKPNIEAAFKDLGVRFEFFKSTSIHRKNIEQLWREFYRLYNILRQSQLTDQEIYQFKVDAENWVRDFCYPSQGPINSLQNIGLYRKTDVTLYMHVFAKHIPLFMHQLKAEGLSLQIFSTSSIEKKNHNQEQSSKAA</sequence>
<dbReference type="Proteomes" id="UP000266673">
    <property type="component" value="Unassembled WGS sequence"/>
</dbReference>
<comment type="similarity">
    <text evidence="1">Belongs to the sel-1 family.</text>
</comment>
<evidence type="ECO:0000256" key="1">
    <source>
        <dbReference type="ARBA" id="ARBA00038101"/>
    </source>
</evidence>
<dbReference type="PANTHER" id="PTHR11102:SF160">
    <property type="entry name" value="ERAD-ASSOCIATED E3 UBIQUITIN-PROTEIN LIGASE COMPONENT HRD3"/>
    <property type="match status" value="1"/>
</dbReference>
<feature type="compositionally biased region" description="Polar residues" evidence="2">
    <location>
        <begin position="198"/>
        <end position="213"/>
    </location>
</feature>
<gene>
    <name evidence="3" type="ORF">C2G38_2198756</name>
</gene>
<dbReference type="SMART" id="SM00671">
    <property type="entry name" value="SEL1"/>
    <property type="match status" value="2"/>
</dbReference>
<organism evidence="3 4">
    <name type="scientific">Gigaspora rosea</name>
    <dbReference type="NCBI Taxonomy" id="44941"/>
    <lineage>
        <taxon>Eukaryota</taxon>
        <taxon>Fungi</taxon>
        <taxon>Fungi incertae sedis</taxon>
        <taxon>Mucoromycota</taxon>
        <taxon>Glomeromycotina</taxon>
        <taxon>Glomeromycetes</taxon>
        <taxon>Diversisporales</taxon>
        <taxon>Gigasporaceae</taxon>
        <taxon>Gigaspora</taxon>
    </lineage>
</organism>
<comment type="caution">
    <text evidence="3">The sequence shown here is derived from an EMBL/GenBank/DDBJ whole genome shotgun (WGS) entry which is preliminary data.</text>
</comment>
<feature type="compositionally biased region" description="Polar residues" evidence="2">
    <location>
        <begin position="223"/>
        <end position="232"/>
    </location>
</feature>
<dbReference type="OrthoDB" id="2384430at2759"/>
<dbReference type="InterPro" id="IPR006597">
    <property type="entry name" value="Sel1-like"/>
</dbReference>
<dbReference type="Gene3D" id="1.25.40.10">
    <property type="entry name" value="Tetratricopeptide repeat domain"/>
    <property type="match status" value="1"/>
</dbReference>
<evidence type="ECO:0000256" key="2">
    <source>
        <dbReference type="SAM" id="MobiDB-lite"/>
    </source>
</evidence>
<accession>A0A397USB0</accession>
<feature type="region of interest" description="Disordered" evidence="2">
    <location>
        <begin position="198"/>
        <end position="233"/>
    </location>
</feature>
<dbReference type="AlphaFoldDB" id="A0A397USB0"/>
<dbReference type="STRING" id="44941.A0A397USB0"/>
<keyword evidence="4" id="KW-1185">Reference proteome</keyword>
<dbReference type="InterPro" id="IPR011990">
    <property type="entry name" value="TPR-like_helical_dom_sf"/>
</dbReference>
<evidence type="ECO:0000313" key="4">
    <source>
        <dbReference type="Proteomes" id="UP000266673"/>
    </source>
</evidence>
<reference evidence="3 4" key="1">
    <citation type="submission" date="2018-06" db="EMBL/GenBank/DDBJ databases">
        <title>Comparative genomics reveals the genomic features of Rhizophagus irregularis, R. cerebriforme, R. diaphanum and Gigaspora rosea, and their symbiotic lifestyle signature.</title>
        <authorList>
            <person name="Morin E."/>
            <person name="San Clemente H."/>
            <person name="Chen E.C.H."/>
            <person name="De La Providencia I."/>
            <person name="Hainaut M."/>
            <person name="Kuo A."/>
            <person name="Kohler A."/>
            <person name="Murat C."/>
            <person name="Tang N."/>
            <person name="Roy S."/>
            <person name="Loubradou J."/>
            <person name="Henrissat B."/>
            <person name="Grigoriev I.V."/>
            <person name="Corradi N."/>
            <person name="Roux C."/>
            <person name="Martin F.M."/>
        </authorList>
    </citation>
    <scope>NUCLEOTIDE SEQUENCE [LARGE SCALE GENOMIC DNA]</scope>
    <source>
        <strain evidence="3 4">DAOM 194757</strain>
    </source>
</reference>
<proteinExistence type="inferred from homology"/>
<dbReference type="PANTHER" id="PTHR11102">
    <property type="entry name" value="SEL-1-LIKE PROTEIN"/>
    <property type="match status" value="1"/>
</dbReference>
<dbReference type="InterPro" id="IPR050767">
    <property type="entry name" value="Sel1_AlgK"/>
</dbReference>